<reference evidence="1 2" key="1">
    <citation type="submission" date="2020-08" db="EMBL/GenBank/DDBJ databases">
        <title>Functional genomics of gut bacteria from endangered species of beetles.</title>
        <authorList>
            <person name="Carlos-Shanley C."/>
        </authorList>
    </citation>
    <scope>NUCLEOTIDE SEQUENCE [LARGE SCALE GENOMIC DNA]</scope>
    <source>
        <strain evidence="1 2">S00127</strain>
    </source>
</reference>
<sequence length="88" mass="10509">MLEDRGSGFYPHGFKMDEEMVRPDVKKLLAQAQQAKWSREQDIYLIEHNHLPLTELMQQLCFNEEEINARRKILGLTTRLKQMRKLSH</sequence>
<gene>
    <name evidence="1" type="ORF">HNP34_002564</name>
</gene>
<organism evidence="1 2">
    <name type="scientific">Acinetobacter lwoffii</name>
    <dbReference type="NCBI Taxonomy" id="28090"/>
    <lineage>
        <taxon>Bacteria</taxon>
        <taxon>Pseudomonadati</taxon>
        <taxon>Pseudomonadota</taxon>
        <taxon>Gammaproteobacteria</taxon>
        <taxon>Moraxellales</taxon>
        <taxon>Moraxellaceae</taxon>
        <taxon>Acinetobacter</taxon>
    </lineage>
</organism>
<evidence type="ECO:0000313" key="2">
    <source>
        <dbReference type="Proteomes" id="UP000548425"/>
    </source>
</evidence>
<comment type="caution">
    <text evidence="1">The sequence shown here is derived from an EMBL/GenBank/DDBJ whole genome shotgun (WGS) entry which is preliminary data.</text>
</comment>
<proteinExistence type="predicted"/>
<accession>A0AAW3VHC4</accession>
<name>A0AAW3VHC4_ACILW</name>
<protein>
    <submittedName>
        <fullName evidence="1">Uncharacterized protein</fullName>
    </submittedName>
</protein>
<dbReference type="AlphaFoldDB" id="A0AAW3VHC4"/>
<dbReference type="Proteomes" id="UP000548425">
    <property type="component" value="Unassembled WGS sequence"/>
</dbReference>
<evidence type="ECO:0000313" key="1">
    <source>
        <dbReference type="EMBL" id="MBB6364412.1"/>
    </source>
</evidence>
<dbReference type="EMBL" id="JACHLA010000019">
    <property type="protein sequence ID" value="MBB6364412.1"/>
    <property type="molecule type" value="Genomic_DNA"/>
</dbReference>